<feature type="region of interest" description="Disordered" evidence="1">
    <location>
        <begin position="30"/>
        <end position="58"/>
    </location>
</feature>
<evidence type="ECO:0000313" key="3">
    <source>
        <dbReference type="Proteomes" id="UP000026961"/>
    </source>
</evidence>
<dbReference type="HOGENOM" id="CLU_1680656_0_0_1"/>
<dbReference type="AlphaFoldDB" id="A0A0E0B6S2"/>
<proteinExistence type="predicted"/>
<protein>
    <submittedName>
        <fullName evidence="2">Uncharacterized protein</fullName>
    </submittedName>
</protein>
<evidence type="ECO:0000313" key="2">
    <source>
        <dbReference type="EnsemblPlants" id="OGLUM09G20730.1"/>
    </source>
</evidence>
<dbReference type="Gramene" id="OGLUM09G20730.1">
    <property type="protein sequence ID" value="OGLUM09G20730.1"/>
    <property type="gene ID" value="OGLUM09G20730"/>
</dbReference>
<evidence type="ECO:0000256" key="1">
    <source>
        <dbReference type="SAM" id="MobiDB-lite"/>
    </source>
</evidence>
<sequence>MYTYYVHDEVEVGEEAGEALLGVADDDGVDGAGALDPAGERVPVDAGDDAGAGDHHGDPVAAAGAGDQLLLKHHLPHGLGEHVLGHPKWRALAKPRSFIAFLSALASPASSSCCLCSPTSRSSVSMSRKESCCYGGTMFSSDHNIAFWFCISTCRLQ</sequence>
<reference evidence="2" key="1">
    <citation type="submission" date="2015-04" db="UniProtKB">
        <authorList>
            <consortium name="EnsemblPlants"/>
        </authorList>
    </citation>
    <scope>IDENTIFICATION</scope>
</reference>
<reference evidence="2" key="2">
    <citation type="submission" date="2018-05" db="EMBL/GenBank/DDBJ databases">
        <title>OgluRS3 (Oryza glumaepatula Reference Sequence Version 3).</title>
        <authorList>
            <person name="Zhang J."/>
            <person name="Kudrna D."/>
            <person name="Lee S."/>
            <person name="Talag J."/>
            <person name="Welchert J."/>
            <person name="Wing R.A."/>
        </authorList>
    </citation>
    <scope>NUCLEOTIDE SEQUENCE [LARGE SCALE GENOMIC DNA]</scope>
</reference>
<dbReference type="EnsemblPlants" id="OGLUM09G20730.1">
    <property type="protein sequence ID" value="OGLUM09G20730.1"/>
    <property type="gene ID" value="OGLUM09G20730"/>
</dbReference>
<dbReference type="Proteomes" id="UP000026961">
    <property type="component" value="Chromosome 9"/>
</dbReference>
<accession>A0A0E0B6S2</accession>
<organism evidence="2">
    <name type="scientific">Oryza glumipatula</name>
    <dbReference type="NCBI Taxonomy" id="40148"/>
    <lineage>
        <taxon>Eukaryota</taxon>
        <taxon>Viridiplantae</taxon>
        <taxon>Streptophyta</taxon>
        <taxon>Embryophyta</taxon>
        <taxon>Tracheophyta</taxon>
        <taxon>Spermatophyta</taxon>
        <taxon>Magnoliopsida</taxon>
        <taxon>Liliopsida</taxon>
        <taxon>Poales</taxon>
        <taxon>Poaceae</taxon>
        <taxon>BOP clade</taxon>
        <taxon>Oryzoideae</taxon>
        <taxon>Oryzeae</taxon>
        <taxon>Oryzinae</taxon>
        <taxon>Oryza</taxon>
    </lineage>
</organism>
<name>A0A0E0B6S2_9ORYZ</name>
<keyword evidence="3" id="KW-1185">Reference proteome</keyword>